<dbReference type="EMBL" id="AEOH01000042">
    <property type="protein sequence ID" value="EFS97039.1"/>
    <property type="molecule type" value="Genomic_DNA"/>
</dbReference>
<dbReference type="eggNOG" id="COG3746">
    <property type="taxonomic scope" value="Bacteria"/>
</dbReference>
<evidence type="ECO:0000256" key="1">
    <source>
        <dbReference type="SAM" id="MobiDB-lite"/>
    </source>
</evidence>
<accession>E4MTF5</accession>
<gene>
    <name evidence="3" type="ORF">HMPREF1977_1665</name>
</gene>
<evidence type="ECO:0000313" key="3">
    <source>
        <dbReference type="EMBL" id="EFS97039.1"/>
    </source>
</evidence>
<organism evidence="3 4">
    <name type="scientific">Capnocytophaga ochracea F0287</name>
    <dbReference type="NCBI Taxonomy" id="873517"/>
    <lineage>
        <taxon>Bacteria</taxon>
        <taxon>Pseudomonadati</taxon>
        <taxon>Bacteroidota</taxon>
        <taxon>Flavobacteriia</taxon>
        <taxon>Flavobacteriales</taxon>
        <taxon>Flavobacteriaceae</taxon>
        <taxon>Capnocytophaga</taxon>
    </lineage>
</organism>
<protein>
    <submittedName>
        <fullName evidence="3">Phosphate-selective porin O and P</fullName>
    </submittedName>
</protein>
<dbReference type="InterPro" id="IPR023614">
    <property type="entry name" value="Porin_dom_sf"/>
</dbReference>
<dbReference type="AlphaFoldDB" id="E4MTF5"/>
<evidence type="ECO:0000256" key="2">
    <source>
        <dbReference type="SAM" id="SignalP"/>
    </source>
</evidence>
<sequence length="413" mass="46460">MKKIYFMMFSLMAVGYTYAQEEPTTVTDTTEPMPATPVQEAPKPEEKLEVKPGGRILLDAGYFNANEQKDKFVSGVAIPDVRMGLGVRYGNWKGKVDIGFAYGKVSPKDIFIEYGFSKHTLLRGGYFVHQFGMQSATSSSFKISMEEPQSNEAFFNSRLIGLMLLHQKDDFMGTLSLFAEGETMKKSSDATGDQGMGMMSRLLYRPQREEGKIFHVGLSGAFETPRYNETPALNHNSYVLKTPFPTRIAKVTAQQATIDNATFLYKFSPELLFARGRLGLEAQYYYVNVNRKSGFDNFKASGAYGMFRAIVKGNPYEYTDIDGGIATPRPGAMELVAGYNYTDLSDPKAGILGGRLNDYSLTFNYYINKYMIWRVRASYTGVTYRQEYVPNGTNRDIPNTNLGLIETRLQIKF</sequence>
<feature type="chain" id="PRO_5003185955" evidence="2">
    <location>
        <begin position="20"/>
        <end position="413"/>
    </location>
</feature>
<dbReference type="SUPFAM" id="SSF56935">
    <property type="entry name" value="Porins"/>
    <property type="match status" value="1"/>
</dbReference>
<comment type="caution">
    <text evidence="3">The sequence shown here is derived from an EMBL/GenBank/DDBJ whole genome shotgun (WGS) entry which is preliminary data.</text>
</comment>
<dbReference type="InterPro" id="IPR010870">
    <property type="entry name" value="Porin_O/P"/>
</dbReference>
<name>E4MTF5_CAPOC</name>
<proteinExistence type="predicted"/>
<evidence type="ECO:0000313" key="4">
    <source>
        <dbReference type="Proteomes" id="UP000005391"/>
    </source>
</evidence>
<dbReference type="Pfam" id="PF07396">
    <property type="entry name" value="Porin_O_P"/>
    <property type="match status" value="1"/>
</dbReference>
<feature type="signal peptide" evidence="2">
    <location>
        <begin position="1"/>
        <end position="19"/>
    </location>
</feature>
<dbReference type="RefSeq" id="WP_002674232.1">
    <property type="nucleotide sequence ID" value="NZ_GL573160.1"/>
</dbReference>
<feature type="region of interest" description="Disordered" evidence="1">
    <location>
        <begin position="25"/>
        <end position="45"/>
    </location>
</feature>
<dbReference type="Gene3D" id="2.40.160.10">
    <property type="entry name" value="Porin"/>
    <property type="match status" value="1"/>
</dbReference>
<dbReference type="HOGENOM" id="CLU_031025_5_0_10"/>
<dbReference type="Proteomes" id="UP000005391">
    <property type="component" value="Unassembled WGS sequence"/>
</dbReference>
<reference evidence="3 4" key="1">
    <citation type="submission" date="2010-10" db="EMBL/GenBank/DDBJ databases">
        <authorList>
            <person name="Muzny D."/>
            <person name="Qin X."/>
            <person name="Deng J."/>
            <person name="Jiang H."/>
            <person name="Liu Y."/>
            <person name="Qu J."/>
            <person name="Song X.-Z."/>
            <person name="Zhang L."/>
            <person name="Thornton R."/>
            <person name="Coyle M."/>
            <person name="Francisco L."/>
            <person name="Jackson L."/>
            <person name="Javaid M."/>
            <person name="Korchina V."/>
            <person name="Kovar C."/>
            <person name="Mata R."/>
            <person name="Mathew T."/>
            <person name="Ngo R."/>
            <person name="Nguyen L."/>
            <person name="Nguyen N."/>
            <person name="Okwuonu G."/>
            <person name="Ongeri F."/>
            <person name="Pham C."/>
            <person name="Simmons D."/>
            <person name="Wilczek-Boney K."/>
            <person name="Hale W."/>
            <person name="Jakkamsetti A."/>
            <person name="Pham P."/>
            <person name="Ruth R."/>
            <person name="San Lucas F."/>
            <person name="Warren J."/>
            <person name="Zhang J."/>
            <person name="Zhao Z."/>
            <person name="Zhou C."/>
            <person name="Zhu D."/>
            <person name="Lee S."/>
            <person name="Bess C."/>
            <person name="Blankenburg K."/>
            <person name="Forbes L."/>
            <person name="Fu Q."/>
            <person name="Gubbala S."/>
            <person name="Hirani K."/>
            <person name="Jayaseelan J.C."/>
            <person name="Lara F."/>
            <person name="Munidasa M."/>
            <person name="Palculict T."/>
            <person name="Patil S."/>
            <person name="Pu L.-L."/>
            <person name="Saada N."/>
            <person name="Tang L."/>
            <person name="Weissenberger G."/>
            <person name="Zhu Y."/>
            <person name="Hemphill L."/>
            <person name="Shang Y."/>
            <person name="Youmans B."/>
            <person name="Ayvaz T."/>
            <person name="Ross M."/>
            <person name="Santibanez J."/>
            <person name="Aqrawi P."/>
            <person name="Gross S."/>
            <person name="Joshi V."/>
            <person name="Fowler G."/>
            <person name="Nazareth L."/>
            <person name="Reid J."/>
            <person name="Worley K."/>
            <person name="Petrosino J."/>
            <person name="Highlander S."/>
            <person name="Gibbs R."/>
        </authorList>
    </citation>
    <scope>NUCLEOTIDE SEQUENCE [LARGE SCALE GENOMIC DNA]</scope>
    <source>
        <strain evidence="3 4">F0287</strain>
    </source>
</reference>
<keyword evidence="2" id="KW-0732">Signal</keyword>